<reference evidence="12" key="1">
    <citation type="submission" date="2023-01" db="EMBL/GenBank/DDBJ databases">
        <title>Genome assembly of the deep-sea coral Lophelia pertusa.</title>
        <authorList>
            <person name="Herrera S."/>
            <person name="Cordes E."/>
        </authorList>
    </citation>
    <scope>NUCLEOTIDE SEQUENCE</scope>
    <source>
        <strain evidence="12">USNM1676648</strain>
        <tissue evidence="12">Polyp</tissue>
    </source>
</reference>
<keyword evidence="3" id="KW-0547">Nucleotide-binding</keyword>
<comment type="catalytic activity">
    <reaction evidence="8">
        <text>ATP + H2O = ADP + phosphate + H(+)</text>
        <dbReference type="Rhea" id="RHEA:13065"/>
        <dbReference type="ChEBI" id="CHEBI:15377"/>
        <dbReference type="ChEBI" id="CHEBI:15378"/>
        <dbReference type="ChEBI" id="CHEBI:30616"/>
        <dbReference type="ChEBI" id="CHEBI:43474"/>
        <dbReference type="ChEBI" id="CHEBI:456216"/>
        <dbReference type="EC" id="3.6.4.13"/>
    </reaction>
</comment>
<dbReference type="FunFam" id="1.20.120.1080:FF:000001">
    <property type="entry name" value="Pre-mRNA-splicing factor ATP-dependent RNA helicase"/>
    <property type="match status" value="1"/>
</dbReference>
<dbReference type="Gene3D" id="3.40.50.300">
    <property type="entry name" value="P-loop containing nucleotide triphosphate hydrolases"/>
    <property type="match status" value="2"/>
</dbReference>
<protein>
    <recommendedName>
        <fullName evidence="1">RNA helicase</fullName>
        <ecNumber evidence="1">3.6.4.13</ecNumber>
    </recommendedName>
</protein>
<dbReference type="EC" id="3.6.4.13" evidence="1"/>
<gene>
    <name evidence="12" type="primary">DHX16_1</name>
    <name evidence="12" type="ORF">OS493_018587</name>
</gene>
<dbReference type="Pfam" id="PF07717">
    <property type="entry name" value="OB_NTP_bind"/>
    <property type="match status" value="1"/>
</dbReference>
<feature type="region of interest" description="Disordered" evidence="9">
    <location>
        <begin position="92"/>
        <end position="189"/>
    </location>
</feature>
<evidence type="ECO:0000256" key="5">
    <source>
        <dbReference type="ARBA" id="ARBA00022806"/>
    </source>
</evidence>
<comment type="caution">
    <text evidence="12">The sequence shown here is derived from an EMBL/GenBank/DDBJ whole genome shotgun (WGS) entry which is preliminary data.</text>
</comment>
<dbReference type="GO" id="GO:0071013">
    <property type="term" value="C:catalytic step 2 spliceosome"/>
    <property type="evidence" value="ECO:0007669"/>
    <property type="project" value="TreeGrafter"/>
</dbReference>
<evidence type="ECO:0000256" key="2">
    <source>
        <dbReference type="ARBA" id="ARBA00022664"/>
    </source>
</evidence>
<name>A0A9X0D2V9_9CNID</name>
<dbReference type="SMART" id="SM00847">
    <property type="entry name" value="HA2"/>
    <property type="match status" value="1"/>
</dbReference>
<dbReference type="PANTHER" id="PTHR18934:SF83">
    <property type="entry name" value="PRE-MRNA-SPLICING FACTOR ATP-DEPENDENT RNA HELICASE DHX16"/>
    <property type="match status" value="1"/>
</dbReference>
<dbReference type="GO" id="GO:0016787">
    <property type="term" value="F:hydrolase activity"/>
    <property type="evidence" value="ECO:0007669"/>
    <property type="project" value="UniProtKB-KW"/>
</dbReference>
<evidence type="ECO:0000313" key="12">
    <source>
        <dbReference type="EMBL" id="KAJ7384900.1"/>
    </source>
</evidence>
<dbReference type="Proteomes" id="UP001163046">
    <property type="component" value="Unassembled WGS sequence"/>
</dbReference>
<dbReference type="InterPro" id="IPR048333">
    <property type="entry name" value="HA2_WH"/>
</dbReference>
<keyword evidence="4 12" id="KW-0378">Hydrolase</keyword>
<dbReference type="FunFam" id="3.40.50.300:FF:000007">
    <property type="entry name" value="Pre-mRNA-splicing factor ATP-dependent RNA helicase"/>
    <property type="match status" value="1"/>
</dbReference>
<dbReference type="AlphaFoldDB" id="A0A9X0D2V9"/>
<evidence type="ECO:0000259" key="10">
    <source>
        <dbReference type="PROSITE" id="PS51192"/>
    </source>
</evidence>
<dbReference type="InterPro" id="IPR011709">
    <property type="entry name" value="DEAD-box_helicase_OB_fold"/>
</dbReference>
<evidence type="ECO:0000256" key="8">
    <source>
        <dbReference type="ARBA" id="ARBA00047984"/>
    </source>
</evidence>
<accession>A0A9X0D2V9</accession>
<dbReference type="InterPro" id="IPR007502">
    <property type="entry name" value="Helicase-assoc_dom"/>
</dbReference>
<dbReference type="PANTHER" id="PTHR18934">
    <property type="entry name" value="ATP-DEPENDENT RNA HELICASE"/>
    <property type="match status" value="1"/>
</dbReference>
<evidence type="ECO:0000313" key="13">
    <source>
        <dbReference type="Proteomes" id="UP001163046"/>
    </source>
</evidence>
<dbReference type="EMBL" id="MU825883">
    <property type="protein sequence ID" value="KAJ7384900.1"/>
    <property type="molecule type" value="Genomic_DNA"/>
</dbReference>
<dbReference type="Pfam" id="PF21010">
    <property type="entry name" value="HA2_C"/>
    <property type="match status" value="1"/>
</dbReference>
<dbReference type="Pfam" id="PF04408">
    <property type="entry name" value="WHD_HA2"/>
    <property type="match status" value="1"/>
</dbReference>
<dbReference type="Gene3D" id="1.20.120.1080">
    <property type="match status" value="1"/>
</dbReference>
<organism evidence="12 13">
    <name type="scientific">Desmophyllum pertusum</name>
    <dbReference type="NCBI Taxonomy" id="174260"/>
    <lineage>
        <taxon>Eukaryota</taxon>
        <taxon>Metazoa</taxon>
        <taxon>Cnidaria</taxon>
        <taxon>Anthozoa</taxon>
        <taxon>Hexacorallia</taxon>
        <taxon>Scleractinia</taxon>
        <taxon>Caryophylliina</taxon>
        <taxon>Caryophylliidae</taxon>
        <taxon>Desmophyllum</taxon>
    </lineage>
</organism>
<dbReference type="OrthoDB" id="10253254at2759"/>
<dbReference type="GO" id="GO:0003723">
    <property type="term" value="F:RNA binding"/>
    <property type="evidence" value="ECO:0007669"/>
    <property type="project" value="TreeGrafter"/>
</dbReference>
<dbReference type="SMART" id="SM00490">
    <property type="entry name" value="HELICc"/>
    <property type="match status" value="1"/>
</dbReference>
<dbReference type="PROSITE" id="PS51194">
    <property type="entry name" value="HELICASE_CTER"/>
    <property type="match status" value="1"/>
</dbReference>
<keyword evidence="5 12" id="KW-0347">Helicase</keyword>
<dbReference type="PROSITE" id="PS00690">
    <property type="entry name" value="DEAH_ATP_HELICASE"/>
    <property type="match status" value="1"/>
</dbReference>
<dbReference type="InterPro" id="IPR014001">
    <property type="entry name" value="Helicase_ATP-bd"/>
</dbReference>
<dbReference type="CDD" id="cd18791">
    <property type="entry name" value="SF2_C_RHA"/>
    <property type="match status" value="1"/>
</dbReference>
<dbReference type="InterPro" id="IPR011545">
    <property type="entry name" value="DEAD/DEAH_box_helicase_dom"/>
</dbReference>
<evidence type="ECO:0000259" key="11">
    <source>
        <dbReference type="PROSITE" id="PS51194"/>
    </source>
</evidence>
<dbReference type="FunFam" id="3.40.50.300:FF:000615">
    <property type="entry name" value="pre-mRNA-splicing factor ATP-dependent RNA helicase DEAH7"/>
    <property type="match status" value="1"/>
</dbReference>
<feature type="compositionally biased region" description="Basic and acidic residues" evidence="9">
    <location>
        <begin position="157"/>
        <end position="189"/>
    </location>
</feature>
<dbReference type="InterPro" id="IPR027417">
    <property type="entry name" value="P-loop_NTPase"/>
</dbReference>
<evidence type="ECO:0000256" key="1">
    <source>
        <dbReference type="ARBA" id="ARBA00012552"/>
    </source>
</evidence>
<dbReference type="GO" id="GO:0006397">
    <property type="term" value="P:mRNA processing"/>
    <property type="evidence" value="ECO:0007669"/>
    <property type="project" value="UniProtKB-KW"/>
</dbReference>
<dbReference type="SUPFAM" id="SSF52540">
    <property type="entry name" value="P-loop containing nucleoside triphosphate hydrolases"/>
    <property type="match status" value="1"/>
</dbReference>
<keyword evidence="2" id="KW-0507">mRNA processing</keyword>
<dbReference type="GO" id="GO:0008380">
    <property type="term" value="P:RNA splicing"/>
    <property type="evidence" value="ECO:0007669"/>
    <property type="project" value="UniProtKB-KW"/>
</dbReference>
<feature type="region of interest" description="Disordered" evidence="9">
    <location>
        <begin position="984"/>
        <end position="1007"/>
    </location>
</feature>
<evidence type="ECO:0000256" key="9">
    <source>
        <dbReference type="SAM" id="MobiDB-lite"/>
    </source>
</evidence>
<feature type="compositionally biased region" description="Acidic residues" evidence="9">
    <location>
        <begin position="145"/>
        <end position="156"/>
    </location>
</feature>
<sequence>MAELTTWVSDKLHDVLGFSDKNTAEYLIGLARNSTSPESLVQRVSEGFDVDKKMASFTAELWSKLPHKTQPVEHPYRAKERALVEQRQKFTGYALVSDDDEDEEIQTKESKKDRKRKHLRNQRKAAESSSSDEDSPVGASKEIGNESDSDEWEKEEEERKKDLQERDAFADRLKQRDKDKTRSIVERSDKKAFEEAAKRLKMDEEDKKKMIPDLRKKSRREYVKKRRVDKLVMLQEDIRDDEYLYEDTQISKREKQDREYKKKVYSLAVEHAKAGEIEKVQRYEMPHENQKPAKYDDTNVEEVGPNYEQKKWEEDKLGYAVMKFGAKDAKAKNKNRDYDLVVDEDQINFVMAEQIPGTKEKQEPEMNEYNKKRLTIEEVIIIEGETGSGKTTQIPQYLHEAGFTKDKMKIGCTQPRRVAAMSVAARVSEEMGTKLGNEVGYSIRFEDCSSERTIIKYMTDGMLLREFLGEPDLAGYSVLIIDEAHERTLHTDVLFGLVKDIARFRSDLKLLISSATLDADKFSKFFDDAPIFRIPGRRFPVDILYTKAPEADYLEAAVVTVLQIHVTQPRGDILVFLTGQEEIEASQELLQERTRKLGSKINELMILPIYANLPSDLQAKIFEPTPPGARKVILATNIAETSLTIDGIIYVIDPGFCKQKSYNPRTGMESLVVTPISKASANQRAGRAGRVAAGKCFRMYTAWAYKNELEDNTIPEIQRTNLGNVVLLLKSLGINDLIHFDFMDPPPAETLIIALEQLYALGGLNHHGELTKLGRRMAEFPVEPTMSKMLIASEKYKCVEQILTITAMLSVNNSIFYRPKDKVVHADNARVNFFRPGGDHLTLLNVYDQWVETGYSTQWCYENFIQHRSMKRARDVREQLEGLMERVEIEISSNPNDSVPIRKAVTAGYFYHTARLSKGGQYRTVKHQQTVMIHPNSSLFQEQPRWVIYHELVFTTKEFMRQMIEIENKWLLEVAPHYYKAKELEDSSSKKMPKTAGVTREQARSTT</sequence>
<dbReference type="InterPro" id="IPR002464">
    <property type="entry name" value="DNA/RNA_helicase_DEAH_CS"/>
</dbReference>
<evidence type="ECO:0000256" key="6">
    <source>
        <dbReference type="ARBA" id="ARBA00022840"/>
    </source>
</evidence>
<keyword evidence="13" id="KW-1185">Reference proteome</keyword>
<dbReference type="Pfam" id="PF00270">
    <property type="entry name" value="DEAD"/>
    <property type="match status" value="1"/>
</dbReference>
<dbReference type="Pfam" id="PF00271">
    <property type="entry name" value="Helicase_C"/>
    <property type="match status" value="1"/>
</dbReference>
<proteinExistence type="predicted"/>
<keyword evidence="7" id="KW-0508">mRNA splicing</keyword>
<feature type="domain" description="Helicase ATP-binding" evidence="10">
    <location>
        <begin position="371"/>
        <end position="535"/>
    </location>
</feature>
<dbReference type="PROSITE" id="PS51192">
    <property type="entry name" value="HELICASE_ATP_BIND_1"/>
    <property type="match status" value="1"/>
</dbReference>
<dbReference type="GO" id="GO:0005524">
    <property type="term" value="F:ATP binding"/>
    <property type="evidence" value="ECO:0007669"/>
    <property type="project" value="UniProtKB-KW"/>
</dbReference>
<evidence type="ECO:0000256" key="3">
    <source>
        <dbReference type="ARBA" id="ARBA00022741"/>
    </source>
</evidence>
<feature type="compositionally biased region" description="Basic residues" evidence="9">
    <location>
        <begin position="113"/>
        <end position="123"/>
    </location>
</feature>
<dbReference type="SMART" id="SM00487">
    <property type="entry name" value="DEXDc"/>
    <property type="match status" value="1"/>
</dbReference>
<keyword evidence="6" id="KW-0067">ATP-binding</keyword>
<feature type="domain" description="Helicase C-terminal" evidence="11">
    <location>
        <begin position="560"/>
        <end position="733"/>
    </location>
</feature>
<dbReference type="GO" id="GO:0003724">
    <property type="term" value="F:RNA helicase activity"/>
    <property type="evidence" value="ECO:0007669"/>
    <property type="project" value="UniProtKB-EC"/>
</dbReference>
<evidence type="ECO:0000256" key="4">
    <source>
        <dbReference type="ARBA" id="ARBA00022801"/>
    </source>
</evidence>
<dbReference type="InterPro" id="IPR001650">
    <property type="entry name" value="Helicase_C-like"/>
</dbReference>
<evidence type="ECO:0000256" key="7">
    <source>
        <dbReference type="ARBA" id="ARBA00023187"/>
    </source>
</evidence>